<accession>A0A2U1E6Q4</accession>
<dbReference type="PROSITE" id="PS51103">
    <property type="entry name" value="PTS_EIIC_TYPE_1"/>
    <property type="match status" value="1"/>
</dbReference>
<dbReference type="Gene3D" id="3.30.1360.60">
    <property type="entry name" value="Glucose permease domain IIB"/>
    <property type="match status" value="1"/>
</dbReference>
<feature type="active site" description="Phosphocysteine intermediate; for EIIB activity" evidence="11">
    <location>
        <position position="441"/>
    </location>
</feature>
<evidence type="ECO:0000256" key="2">
    <source>
        <dbReference type="ARBA" id="ARBA00022448"/>
    </source>
</evidence>
<gene>
    <name evidence="15" type="ORF">C7381_101149</name>
</gene>
<reference evidence="15 16" key="1">
    <citation type="submission" date="2018-04" db="EMBL/GenBank/DDBJ databases">
        <title>Genomic Encyclopedia of Type Strains, Phase IV (KMG-IV): sequencing the most valuable type-strain genomes for metagenomic binning, comparative biology and taxonomic classification.</title>
        <authorList>
            <person name="Goeker M."/>
        </authorList>
    </citation>
    <scope>NUCLEOTIDE SEQUENCE [LARGE SCALE GENOMIC DNA]</scope>
    <source>
        <strain evidence="15 16">DSM 20705</strain>
    </source>
</reference>
<feature type="domain" description="PTS EIIB type-1" evidence="13">
    <location>
        <begin position="419"/>
        <end position="495"/>
    </location>
</feature>
<dbReference type="PANTHER" id="PTHR30009:SF4">
    <property type="entry name" value="PTS SYSTEM N-ACETYLGLUCOSAMINE-SPECIFIC EIICBA COMPONENT"/>
    <property type="match status" value="1"/>
</dbReference>
<evidence type="ECO:0000313" key="15">
    <source>
        <dbReference type="EMBL" id="PVY95623.1"/>
    </source>
</evidence>
<dbReference type="InterPro" id="IPR010974">
    <property type="entry name" value="PTS_IIBC_nag"/>
</dbReference>
<feature type="transmembrane region" description="Helical" evidence="12">
    <location>
        <begin position="369"/>
        <end position="390"/>
    </location>
</feature>
<feature type="transmembrane region" description="Helical" evidence="12">
    <location>
        <begin position="314"/>
        <end position="338"/>
    </location>
</feature>
<dbReference type="GO" id="GO:0008982">
    <property type="term" value="F:protein-N(PI)-phosphohistidine-sugar phosphotransferase activity"/>
    <property type="evidence" value="ECO:0007669"/>
    <property type="project" value="InterPro"/>
</dbReference>
<dbReference type="NCBIfam" id="TIGR01998">
    <property type="entry name" value="PTS-II-BC-nag"/>
    <property type="match status" value="1"/>
</dbReference>
<feature type="transmembrane region" description="Helical" evidence="12">
    <location>
        <begin position="76"/>
        <end position="92"/>
    </location>
</feature>
<evidence type="ECO:0000256" key="4">
    <source>
        <dbReference type="ARBA" id="ARBA00022597"/>
    </source>
</evidence>
<keyword evidence="4" id="KW-0762">Sugar transport</keyword>
<dbReference type="InterPro" id="IPR050429">
    <property type="entry name" value="PTS_Glucose_EIICBA"/>
</dbReference>
<comment type="subcellular location">
    <subcellularLocation>
        <location evidence="1">Cell membrane</location>
        <topology evidence="1">Multi-pass membrane protein</topology>
    </subcellularLocation>
</comment>
<keyword evidence="8" id="KW-0418">Kinase</keyword>
<dbReference type="GO" id="GO:0015572">
    <property type="term" value="F:N-acetylglucosamine transmembrane transporter activity"/>
    <property type="evidence" value="ECO:0007669"/>
    <property type="project" value="InterPro"/>
</dbReference>
<dbReference type="InterPro" id="IPR003352">
    <property type="entry name" value="PTS_EIIC"/>
</dbReference>
<evidence type="ECO:0000256" key="3">
    <source>
        <dbReference type="ARBA" id="ARBA00022475"/>
    </source>
</evidence>
<dbReference type="GO" id="GO:0015764">
    <property type="term" value="P:N-acetylglucosamine transport"/>
    <property type="evidence" value="ECO:0007669"/>
    <property type="project" value="TreeGrafter"/>
</dbReference>
<evidence type="ECO:0000256" key="8">
    <source>
        <dbReference type="ARBA" id="ARBA00022777"/>
    </source>
</evidence>
<evidence type="ECO:0000259" key="14">
    <source>
        <dbReference type="PROSITE" id="PS51103"/>
    </source>
</evidence>
<dbReference type="PANTHER" id="PTHR30009">
    <property type="entry name" value="CYTOCHROME C-TYPE SYNTHESIS PROTEIN AND PTS TRANSMEMBRANE COMPONENT"/>
    <property type="match status" value="1"/>
</dbReference>
<evidence type="ECO:0000256" key="6">
    <source>
        <dbReference type="ARBA" id="ARBA00022683"/>
    </source>
</evidence>
<dbReference type="InterPro" id="IPR018113">
    <property type="entry name" value="PTrfase_EIIB_Cys"/>
</dbReference>
<keyword evidence="16" id="KW-1185">Reference proteome</keyword>
<evidence type="ECO:0000256" key="9">
    <source>
        <dbReference type="ARBA" id="ARBA00022989"/>
    </source>
</evidence>
<evidence type="ECO:0000256" key="11">
    <source>
        <dbReference type="PROSITE-ProRule" id="PRU00421"/>
    </source>
</evidence>
<dbReference type="GO" id="GO:0005886">
    <property type="term" value="C:plasma membrane"/>
    <property type="evidence" value="ECO:0007669"/>
    <property type="project" value="UniProtKB-SubCell"/>
</dbReference>
<sequence length="495" mass="52706">MKNLQKLGKALMQPVAVLPIAALLVGIGYWIDPVGWGGSNKLAAILIKSGTAILDNIPIIFAAGVAYGLSKDNNGAAALAGLVSFLVLKQILNPGTVAMLKGLDANAADYADQMKYISNELGFAKIENALTGILSGLVGALSYNKFYDKKLPDALAFFSGRRMTPIIASFIMIFVSIILYFVWPVVFAGLVKFGNWMIGLGALGAGLFGFFNRLLIPFGLHHALNSVFWLDTIGIGDITNFLSGAQALEAGTAVKGVTGMYQAGFFPIMMFGLPAAALAMYTCAKPEKKKEAMGVLLAGAIASFATGVTEPLEFSFMFLAPVLYLVHSILTGISLAVATLLKSTAGFGFSAGVVDFILSLKNPVANKPWLLMLMGLVAFVIYFVVFRLFIKGMNLKTPGREDDTAEKVTTAKSGNDKFRKQAEIIIAGLGGIENIASFDYCTTRIRATVNDPTKVNDAQIKSSGASGLIKPDAKSIQVVVGPQVQFVYDEMVKMA</sequence>
<evidence type="ECO:0000256" key="10">
    <source>
        <dbReference type="ARBA" id="ARBA00023136"/>
    </source>
</evidence>
<feature type="domain" description="PTS EIIC type-1" evidence="14">
    <location>
        <begin position="1"/>
        <end position="402"/>
    </location>
</feature>
<dbReference type="GO" id="GO:0090563">
    <property type="term" value="F:protein-phosphocysteine-sugar phosphotransferase activity"/>
    <property type="evidence" value="ECO:0007669"/>
    <property type="project" value="TreeGrafter"/>
</dbReference>
<dbReference type="AlphaFoldDB" id="A0A2U1E6Q4"/>
<keyword evidence="5" id="KW-0808">Transferase</keyword>
<feature type="transmembrane region" description="Helical" evidence="12">
    <location>
        <begin position="12"/>
        <end position="31"/>
    </location>
</feature>
<feature type="transmembrane region" description="Helical" evidence="12">
    <location>
        <begin position="43"/>
        <end position="69"/>
    </location>
</feature>
<keyword evidence="2" id="KW-0813">Transport</keyword>
<protein>
    <submittedName>
        <fullName evidence="15">PTS system N-acetylglucosamine-specific IIC component</fullName>
    </submittedName>
</protein>
<keyword evidence="6" id="KW-0598">Phosphotransferase system</keyword>
<proteinExistence type="predicted"/>
<dbReference type="InterPro" id="IPR036878">
    <property type="entry name" value="Glu_permease_IIB"/>
</dbReference>
<evidence type="ECO:0000256" key="7">
    <source>
        <dbReference type="ARBA" id="ARBA00022692"/>
    </source>
</evidence>
<evidence type="ECO:0000259" key="13">
    <source>
        <dbReference type="PROSITE" id="PS51098"/>
    </source>
</evidence>
<keyword evidence="9 12" id="KW-1133">Transmembrane helix</keyword>
<comment type="caution">
    <text evidence="15">The sequence shown here is derived from an EMBL/GenBank/DDBJ whole genome shotgun (WGS) entry which is preliminary data.</text>
</comment>
<dbReference type="CDD" id="cd00212">
    <property type="entry name" value="PTS_IIB_glc"/>
    <property type="match status" value="1"/>
</dbReference>
<dbReference type="GO" id="GO:0016301">
    <property type="term" value="F:kinase activity"/>
    <property type="evidence" value="ECO:0007669"/>
    <property type="project" value="UniProtKB-KW"/>
</dbReference>
<dbReference type="Pfam" id="PF00367">
    <property type="entry name" value="PTS_EIIB"/>
    <property type="match status" value="1"/>
</dbReference>
<dbReference type="NCBIfam" id="TIGR00826">
    <property type="entry name" value="EIIB_glc"/>
    <property type="match status" value="1"/>
</dbReference>
<dbReference type="RefSeq" id="WP_116479547.1">
    <property type="nucleotide sequence ID" value="NZ_QEKV01000001.1"/>
</dbReference>
<feature type="transmembrane region" description="Helical" evidence="12">
    <location>
        <begin position="196"/>
        <end position="216"/>
    </location>
</feature>
<keyword evidence="3" id="KW-1003">Cell membrane</keyword>
<feature type="transmembrane region" description="Helical" evidence="12">
    <location>
        <begin position="292"/>
        <end position="308"/>
    </location>
</feature>
<dbReference type="EMBL" id="QEKV01000001">
    <property type="protein sequence ID" value="PVY95623.1"/>
    <property type="molecule type" value="Genomic_DNA"/>
</dbReference>
<feature type="transmembrane region" description="Helical" evidence="12">
    <location>
        <begin position="166"/>
        <end position="190"/>
    </location>
</feature>
<dbReference type="InterPro" id="IPR001996">
    <property type="entry name" value="PTS_IIB_1"/>
</dbReference>
<feature type="transmembrane region" description="Helical" evidence="12">
    <location>
        <begin position="260"/>
        <end position="280"/>
    </location>
</feature>
<dbReference type="GO" id="GO:0009401">
    <property type="term" value="P:phosphoenolpyruvate-dependent sugar phosphotransferase system"/>
    <property type="evidence" value="ECO:0007669"/>
    <property type="project" value="UniProtKB-KW"/>
</dbReference>
<evidence type="ECO:0000313" key="16">
    <source>
        <dbReference type="Proteomes" id="UP000245793"/>
    </source>
</evidence>
<dbReference type="SUPFAM" id="SSF55604">
    <property type="entry name" value="Glucose permease domain IIB"/>
    <property type="match status" value="1"/>
</dbReference>
<dbReference type="GO" id="GO:0019866">
    <property type="term" value="C:organelle inner membrane"/>
    <property type="evidence" value="ECO:0007669"/>
    <property type="project" value="InterPro"/>
</dbReference>
<keyword evidence="7 12" id="KW-0812">Transmembrane</keyword>
<dbReference type="InterPro" id="IPR013013">
    <property type="entry name" value="PTS_EIIC_1"/>
</dbReference>
<dbReference type="Pfam" id="PF02378">
    <property type="entry name" value="PTS_EIIC"/>
    <property type="match status" value="1"/>
</dbReference>
<organism evidence="15 16">
    <name type="scientific">Ezakiella coagulans</name>
    <dbReference type="NCBI Taxonomy" id="46507"/>
    <lineage>
        <taxon>Bacteria</taxon>
        <taxon>Bacillati</taxon>
        <taxon>Bacillota</taxon>
        <taxon>Tissierellia</taxon>
        <taxon>Ezakiella</taxon>
    </lineage>
</organism>
<dbReference type="PROSITE" id="PS51098">
    <property type="entry name" value="PTS_EIIB_TYPE_1"/>
    <property type="match status" value="1"/>
</dbReference>
<evidence type="ECO:0000256" key="5">
    <source>
        <dbReference type="ARBA" id="ARBA00022679"/>
    </source>
</evidence>
<dbReference type="Proteomes" id="UP000245793">
    <property type="component" value="Unassembled WGS sequence"/>
</dbReference>
<keyword evidence="10 12" id="KW-0472">Membrane</keyword>
<evidence type="ECO:0000256" key="12">
    <source>
        <dbReference type="SAM" id="Phobius"/>
    </source>
</evidence>
<evidence type="ECO:0000256" key="1">
    <source>
        <dbReference type="ARBA" id="ARBA00004651"/>
    </source>
</evidence>
<name>A0A2U1E6Q4_9FIRM</name>